<evidence type="ECO:0000256" key="3">
    <source>
        <dbReference type="ARBA" id="ARBA00022989"/>
    </source>
</evidence>
<protein>
    <submittedName>
        <fullName evidence="6">Zinc transporter</fullName>
    </submittedName>
</protein>
<dbReference type="InterPro" id="IPR003689">
    <property type="entry name" value="ZIP"/>
</dbReference>
<keyword evidence="3 5" id="KW-1133">Transmembrane helix</keyword>
<evidence type="ECO:0000256" key="1">
    <source>
        <dbReference type="ARBA" id="ARBA00004141"/>
    </source>
</evidence>
<comment type="caution">
    <text evidence="6">The sequence shown here is derived from an EMBL/GenBank/DDBJ whole genome shotgun (WGS) entry which is preliminary data.</text>
</comment>
<feature type="transmembrane region" description="Helical" evidence="5">
    <location>
        <begin position="191"/>
        <end position="213"/>
    </location>
</feature>
<dbReference type="Pfam" id="PF02535">
    <property type="entry name" value="Zip"/>
    <property type="match status" value="1"/>
</dbReference>
<evidence type="ECO:0000256" key="5">
    <source>
        <dbReference type="SAM" id="Phobius"/>
    </source>
</evidence>
<feature type="transmembrane region" description="Helical" evidence="5">
    <location>
        <begin position="12"/>
        <end position="32"/>
    </location>
</feature>
<dbReference type="EMBL" id="JABANO010029345">
    <property type="protein sequence ID" value="KAF4713691.1"/>
    <property type="molecule type" value="Genomic_DNA"/>
</dbReference>
<dbReference type="AlphaFoldDB" id="A0A7J6QZX3"/>
<evidence type="ECO:0000256" key="4">
    <source>
        <dbReference type="ARBA" id="ARBA00023136"/>
    </source>
</evidence>
<keyword evidence="7" id="KW-1185">Reference proteome</keyword>
<feature type="transmembrane region" description="Helical" evidence="5">
    <location>
        <begin position="77"/>
        <end position="103"/>
    </location>
</feature>
<dbReference type="GO" id="GO:0005385">
    <property type="term" value="F:zinc ion transmembrane transporter activity"/>
    <property type="evidence" value="ECO:0007669"/>
    <property type="project" value="TreeGrafter"/>
</dbReference>
<feature type="transmembrane region" description="Helical" evidence="5">
    <location>
        <begin position="39"/>
        <end position="57"/>
    </location>
</feature>
<keyword evidence="2 5" id="KW-0812">Transmembrane</keyword>
<proteinExistence type="predicted"/>
<sequence>MALSASNSVLAIGLTCAAGFATLLGFLVALIPKMNDARLFAGCLALSAGVMVMVSFVEILPEATELFTEAGYTENHAFMINVATFFCGCLLCLSLDMIAQFIVNRRQRSAKELEHYTSEDTQSSALLGTGLMAAIALTLHNLPEGIVTFLGTLEDADVGISLALAIGVHNIPEGVAVAMPILKATGSKTKAFLWTLLASVAQPIGGILAWLALANMLTPASIAVMMSVTAGIMVYVGVVKLQKEAISRDPSDTWSGYGFILGMAVMALSLVLFKIR</sequence>
<feature type="transmembrane region" description="Helical" evidence="5">
    <location>
        <begin position="254"/>
        <end position="273"/>
    </location>
</feature>
<dbReference type="GO" id="GO:0016020">
    <property type="term" value="C:membrane"/>
    <property type="evidence" value="ECO:0007669"/>
    <property type="project" value="UniProtKB-SubCell"/>
</dbReference>
<dbReference type="PANTHER" id="PTHR11040:SF205">
    <property type="entry name" value="ZINC TRANSPORTER ZUPT"/>
    <property type="match status" value="1"/>
</dbReference>
<organism evidence="6 7">
    <name type="scientific">Perkinsus olseni</name>
    <name type="common">Perkinsus atlanticus</name>
    <dbReference type="NCBI Taxonomy" id="32597"/>
    <lineage>
        <taxon>Eukaryota</taxon>
        <taxon>Sar</taxon>
        <taxon>Alveolata</taxon>
        <taxon>Perkinsozoa</taxon>
        <taxon>Perkinsea</taxon>
        <taxon>Perkinsida</taxon>
        <taxon>Perkinsidae</taxon>
        <taxon>Perkinsus</taxon>
    </lineage>
</organism>
<gene>
    <name evidence="6" type="primary">ZRT3_3</name>
    <name evidence="6" type="ORF">FOZ63_006135</name>
</gene>
<feature type="transmembrane region" description="Helical" evidence="5">
    <location>
        <begin position="220"/>
        <end position="242"/>
    </location>
</feature>
<accession>A0A7J6QZX3</accession>
<keyword evidence="4 5" id="KW-0472">Membrane</keyword>
<comment type="subcellular location">
    <subcellularLocation>
        <location evidence="1">Membrane</location>
        <topology evidence="1">Multi-pass membrane protein</topology>
    </subcellularLocation>
</comment>
<name>A0A7J6QZX3_PEROL</name>
<evidence type="ECO:0000256" key="2">
    <source>
        <dbReference type="ARBA" id="ARBA00022692"/>
    </source>
</evidence>
<dbReference type="OMA" id="HESTGPC"/>
<reference evidence="6 7" key="1">
    <citation type="submission" date="2020-04" db="EMBL/GenBank/DDBJ databases">
        <title>Perkinsus olseni comparative genomics.</title>
        <authorList>
            <person name="Bogema D.R."/>
        </authorList>
    </citation>
    <scope>NUCLEOTIDE SEQUENCE [LARGE SCALE GENOMIC DNA]</scope>
    <source>
        <strain evidence="6 7">ATCC PRA-207</strain>
    </source>
</reference>
<evidence type="ECO:0000313" key="6">
    <source>
        <dbReference type="EMBL" id="KAF4713691.1"/>
    </source>
</evidence>
<dbReference type="Proteomes" id="UP000553632">
    <property type="component" value="Unassembled WGS sequence"/>
</dbReference>
<evidence type="ECO:0000313" key="7">
    <source>
        <dbReference type="Proteomes" id="UP000553632"/>
    </source>
</evidence>
<dbReference type="PANTHER" id="PTHR11040">
    <property type="entry name" value="ZINC/IRON TRANSPORTER"/>
    <property type="match status" value="1"/>
</dbReference>